<proteinExistence type="predicted"/>
<comment type="caution">
    <text evidence="1">The sequence shown here is derived from an EMBL/GenBank/DDBJ whole genome shotgun (WGS) entry which is preliminary data.</text>
</comment>
<dbReference type="Proteomes" id="UP000607311">
    <property type="component" value="Unassembled WGS sequence"/>
</dbReference>
<sequence>MTGPFGGRAEAARAGVGLSGATEFDQAQAGAQDAAVGAVEDPADVGGYGVQIGVGELRIDGGAQLASGGATATRHTGLGAAGSPERFREPAVQFWHDIPAMQGVRAAGEVGSKGLARRVGEVGQG</sequence>
<keyword evidence="2" id="KW-1185">Reference proteome</keyword>
<gene>
    <name evidence="1" type="ORF">Vse01_41310</name>
</gene>
<protein>
    <submittedName>
        <fullName evidence="1">Uncharacterized protein</fullName>
    </submittedName>
</protein>
<organism evidence="1 2">
    <name type="scientific">Micromonospora sediminimaris</name>
    <dbReference type="NCBI Taxonomy" id="547162"/>
    <lineage>
        <taxon>Bacteria</taxon>
        <taxon>Bacillati</taxon>
        <taxon>Actinomycetota</taxon>
        <taxon>Actinomycetes</taxon>
        <taxon>Micromonosporales</taxon>
        <taxon>Micromonosporaceae</taxon>
        <taxon>Micromonospora</taxon>
    </lineage>
</organism>
<name>A0A9W5XMP0_9ACTN</name>
<evidence type="ECO:0000313" key="2">
    <source>
        <dbReference type="Proteomes" id="UP000607311"/>
    </source>
</evidence>
<evidence type="ECO:0000313" key="1">
    <source>
        <dbReference type="EMBL" id="GIJ34983.1"/>
    </source>
</evidence>
<accession>A0A9W5XMP0</accession>
<dbReference type="AlphaFoldDB" id="A0A9W5XMP0"/>
<dbReference type="EMBL" id="BOPD01000026">
    <property type="protein sequence ID" value="GIJ34983.1"/>
    <property type="molecule type" value="Genomic_DNA"/>
</dbReference>
<reference evidence="1" key="1">
    <citation type="submission" date="2021-01" db="EMBL/GenBank/DDBJ databases">
        <title>Whole genome shotgun sequence of Verrucosispora sediminis NBRC 107745.</title>
        <authorList>
            <person name="Komaki H."/>
            <person name="Tamura T."/>
        </authorList>
    </citation>
    <scope>NUCLEOTIDE SEQUENCE</scope>
    <source>
        <strain evidence="1">NBRC 107745</strain>
    </source>
</reference>
<dbReference type="RefSeq" id="WP_093407916.1">
    <property type="nucleotide sequence ID" value="NZ_BOPD01000026.1"/>
</dbReference>